<dbReference type="AlphaFoldDB" id="A0A4R6TW64"/>
<gene>
    <name evidence="2" type="ORF">EV213_11545</name>
</gene>
<comment type="caution">
    <text evidence="2">The sequence shown here is derived from an EMBL/GenBank/DDBJ whole genome shotgun (WGS) entry which is preliminary data.</text>
</comment>
<dbReference type="OrthoDB" id="198399at2"/>
<feature type="transmembrane region" description="Helical" evidence="1">
    <location>
        <begin position="7"/>
        <end position="33"/>
    </location>
</feature>
<name>A0A4R6TW64_9BACI</name>
<proteinExistence type="predicted"/>
<dbReference type="Proteomes" id="UP000295632">
    <property type="component" value="Unassembled WGS sequence"/>
</dbReference>
<dbReference type="Gene3D" id="2.30.42.10">
    <property type="match status" value="1"/>
</dbReference>
<keyword evidence="1" id="KW-1133">Transmembrane helix</keyword>
<protein>
    <recommendedName>
        <fullName evidence="4">PDZ domain-containing protein</fullName>
    </recommendedName>
</protein>
<feature type="transmembrane region" description="Helical" evidence="1">
    <location>
        <begin position="83"/>
        <end position="116"/>
    </location>
</feature>
<evidence type="ECO:0000313" key="2">
    <source>
        <dbReference type="EMBL" id="TDQ36952.1"/>
    </source>
</evidence>
<keyword evidence="1" id="KW-0812">Transmembrane</keyword>
<sequence length="395" mass="44001">MEYVIEGLFGIGGFFLQPLLYVLILAAAIQGWWRVQRERRMFNTRIQDAIHELLHLLWPSSLAALVVSAVVLLFGVGVETNALWLFSLLVGIVALCGGSGFLSAAYTFSVLIFLGWTGQVSGLVPDWMFISPATTLSLALLMALLLWAEWWLIRRKQTASASPTIHRSKRGKWKGRQSVKRVWLLPVMLLVPSGEGVLAFGDYWPLLSLPIVPDFPVHFLLFPLPIGLHTSVEGVAKPQLKDGLSQKVAWLALFVSALAIGALYFPLLSLLAAIIAIGGRLTITMVSRNNDRRKSPYYTISNEGLRVLAILPGTPAEDMEILVGELIQRVNDQSVTSENEFYDALHINRAYTKMQVSDQRGEPRFVQRAFFENDHYSLGLLFVPADKEVPTDIDE</sequence>
<dbReference type="EMBL" id="SNYJ01000015">
    <property type="protein sequence ID" value="TDQ36952.1"/>
    <property type="molecule type" value="Genomic_DNA"/>
</dbReference>
<keyword evidence="1" id="KW-0472">Membrane</keyword>
<reference evidence="2 3" key="1">
    <citation type="submission" date="2019-03" db="EMBL/GenBank/DDBJ databases">
        <title>Genomic Encyclopedia of Type Strains, Phase IV (KMG-IV): sequencing the most valuable type-strain genomes for metagenomic binning, comparative biology and taxonomic classification.</title>
        <authorList>
            <person name="Goeker M."/>
        </authorList>
    </citation>
    <scope>NUCLEOTIDE SEQUENCE [LARGE SCALE GENOMIC DNA]</scope>
    <source>
        <strain evidence="2 3">DSM 28697</strain>
    </source>
</reference>
<evidence type="ECO:0000313" key="3">
    <source>
        <dbReference type="Proteomes" id="UP000295632"/>
    </source>
</evidence>
<feature type="transmembrane region" description="Helical" evidence="1">
    <location>
        <begin position="182"/>
        <end position="203"/>
    </location>
</feature>
<feature type="transmembrane region" description="Helical" evidence="1">
    <location>
        <begin position="128"/>
        <end position="148"/>
    </location>
</feature>
<keyword evidence="3" id="KW-1185">Reference proteome</keyword>
<dbReference type="RefSeq" id="WP_133581456.1">
    <property type="nucleotide sequence ID" value="NZ_SNYJ01000015.1"/>
</dbReference>
<feature type="transmembrane region" description="Helical" evidence="1">
    <location>
        <begin position="248"/>
        <end position="265"/>
    </location>
</feature>
<evidence type="ECO:0000256" key="1">
    <source>
        <dbReference type="SAM" id="Phobius"/>
    </source>
</evidence>
<dbReference type="InterPro" id="IPR036034">
    <property type="entry name" value="PDZ_sf"/>
</dbReference>
<evidence type="ECO:0008006" key="4">
    <source>
        <dbReference type="Google" id="ProtNLM"/>
    </source>
</evidence>
<feature type="transmembrane region" description="Helical" evidence="1">
    <location>
        <begin position="53"/>
        <end position="76"/>
    </location>
</feature>
<dbReference type="SUPFAM" id="SSF50156">
    <property type="entry name" value="PDZ domain-like"/>
    <property type="match status" value="1"/>
</dbReference>
<accession>A0A4R6TW64</accession>
<organism evidence="2 3">
    <name type="scientific">Aureibacillus halotolerans</name>
    <dbReference type="NCBI Taxonomy" id="1508390"/>
    <lineage>
        <taxon>Bacteria</taxon>
        <taxon>Bacillati</taxon>
        <taxon>Bacillota</taxon>
        <taxon>Bacilli</taxon>
        <taxon>Bacillales</taxon>
        <taxon>Bacillaceae</taxon>
        <taxon>Aureibacillus</taxon>
    </lineage>
</organism>